<accession>A0ABW7X3A5</accession>
<comment type="caution">
    <text evidence="1">The sequence shown here is derived from an EMBL/GenBank/DDBJ whole genome shotgun (WGS) entry which is preliminary data.</text>
</comment>
<evidence type="ECO:0000313" key="1">
    <source>
        <dbReference type="EMBL" id="MFI2475589.1"/>
    </source>
</evidence>
<keyword evidence="2" id="KW-1185">Reference proteome</keyword>
<name>A0ABW7X3A5_9NOCA</name>
<reference evidence="1 2" key="1">
    <citation type="submission" date="2024-10" db="EMBL/GenBank/DDBJ databases">
        <title>The Natural Products Discovery Center: Release of the First 8490 Sequenced Strains for Exploring Actinobacteria Biosynthetic Diversity.</title>
        <authorList>
            <person name="Kalkreuter E."/>
            <person name="Kautsar S.A."/>
            <person name="Yang D."/>
            <person name="Bader C.D."/>
            <person name="Teijaro C.N."/>
            <person name="Fluegel L."/>
            <person name="Davis C.M."/>
            <person name="Simpson J.R."/>
            <person name="Lauterbach L."/>
            <person name="Steele A.D."/>
            <person name="Gui C."/>
            <person name="Meng S."/>
            <person name="Li G."/>
            <person name="Viehrig K."/>
            <person name="Ye F."/>
            <person name="Su P."/>
            <person name="Kiefer A.F."/>
            <person name="Nichols A."/>
            <person name="Cepeda A.J."/>
            <person name="Yan W."/>
            <person name="Fan B."/>
            <person name="Jiang Y."/>
            <person name="Adhikari A."/>
            <person name="Zheng C.-J."/>
            <person name="Schuster L."/>
            <person name="Cowan T.M."/>
            <person name="Smanski M.J."/>
            <person name="Chevrette M.G."/>
            <person name="De Carvalho L.P.S."/>
            <person name="Shen B."/>
        </authorList>
    </citation>
    <scope>NUCLEOTIDE SEQUENCE [LARGE SCALE GENOMIC DNA]</scope>
    <source>
        <strain evidence="1 2">NPDC019275</strain>
    </source>
</reference>
<protein>
    <recommendedName>
        <fullName evidence="3">IPT/TIG domain-containing protein</fullName>
    </recommendedName>
</protein>
<dbReference type="EMBL" id="JBIRYO010000012">
    <property type="protein sequence ID" value="MFI2475589.1"/>
    <property type="molecule type" value="Genomic_DNA"/>
</dbReference>
<dbReference type="Proteomes" id="UP001611415">
    <property type="component" value="Unassembled WGS sequence"/>
</dbReference>
<dbReference type="RefSeq" id="WP_357400229.1">
    <property type="nucleotide sequence ID" value="NZ_JBEYCD010000001.1"/>
</dbReference>
<organism evidence="1 2">
    <name type="scientific">Nocardia xishanensis</name>
    <dbReference type="NCBI Taxonomy" id="238964"/>
    <lineage>
        <taxon>Bacteria</taxon>
        <taxon>Bacillati</taxon>
        <taxon>Actinomycetota</taxon>
        <taxon>Actinomycetes</taxon>
        <taxon>Mycobacteriales</taxon>
        <taxon>Nocardiaceae</taxon>
        <taxon>Nocardia</taxon>
    </lineage>
</organism>
<gene>
    <name evidence="1" type="ORF">ACH49W_19630</name>
</gene>
<sequence>MLEFAMLVIMVTTLVALLVAYRRGRQGFQPAEPESGTLYVTGVSPRPDAEGEQFVTITGNLFGPSVPETVVYGRFVWDVNQWPAIGDYIPVVYPHGKPDRWQIARPGTGR</sequence>
<proteinExistence type="predicted"/>
<evidence type="ECO:0000313" key="2">
    <source>
        <dbReference type="Proteomes" id="UP001611415"/>
    </source>
</evidence>
<evidence type="ECO:0008006" key="3">
    <source>
        <dbReference type="Google" id="ProtNLM"/>
    </source>
</evidence>